<evidence type="ECO:0000256" key="9">
    <source>
        <dbReference type="SAM" id="MobiDB-lite"/>
    </source>
</evidence>
<evidence type="ECO:0000256" key="7">
    <source>
        <dbReference type="ARBA" id="ARBA00029447"/>
    </source>
</evidence>
<keyword evidence="6 8" id="KW-0807">Transducer</keyword>
<dbReference type="SMART" id="SM00304">
    <property type="entry name" value="HAMP"/>
    <property type="match status" value="1"/>
</dbReference>
<keyword evidence="2" id="KW-0997">Cell inner membrane</keyword>
<dbReference type="Gene3D" id="1.10.287.950">
    <property type="entry name" value="Methyl-accepting chemotaxis protein"/>
    <property type="match status" value="1"/>
</dbReference>
<evidence type="ECO:0000256" key="6">
    <source>
        <dbReference type="ARBA" id="ARBA00023224"/>
    </source>
</evidence>
<comment type="similarity">
    <text evidence="7">Belongs to the methyl-accepting chemotaxis (MCP) protein family.</text>
</comment>
<dbReference type="SMART" id="SM00283">
    <property type="entry name" value="MA"/>
    <property type="match status" value="1"/>
</dbReference>
<dbReference type="PROSITE" id="PS50192">
    <property type="entry name" value="T_SNARE"/>
    <property type="match status" value="1"/>
</dbReference>
<name>A0A1N7JKM9_9GAMM</name>
<evidence type="ECO:0000313" key="15">
    <source>
        <dbReference type="Proteomes" id="UP000185639"/>
    </source>
</evidence>
<evidence type="ECO:0000259" key="13">
    <source>
        <dbReference type="PROSITE" id="PS50885"/>
    </source>
</evidence>
<dbReference type="OrthoDB" id="6376221at2"/>
<dbReference type="GO" id="GO:0004888">
    <property type="term" value="F:transmembrane signaling receptor activity"/>
    <property type="evidence" value="ECO:0007669"/>
    <property type="project" value="InterPro"/>
</dbReference>
<dbReference type="RefSeq" id="WP_076514254.1">
    <property type="nucleotide sequence ID" value="NZ_FTOH01000002.1"/>
</dbReference>
<dbReference type="GO" id="GO:0006935">
    <property type="term" value="P:chemotaxis"/>
    <property type="evidence" value="ECO:0007669"/>
    <property type="project" value="InterPro"/>
</dbReference>
<dbReference type="InterPro" id="IPR004089">
    <property type="entry name" value="MCPsignal_dom"/>
</dbReference>
<sequence>MTWFSRLSVFHKIMLILGVYAVSSAINFTIGIKGVNDTKEYIVNLEERIYESVQLATQNSFLLQRADEMFTQSVTAGDPDMQTLGEETVGNLLNNIERLLTIDASNQDLLSQIKVSATEYLSVSSKLLNNLLSDNPDFSQLQALGTRKSELLSETNALLKQHKASVDNLFSSAIDGALSSSSRTLNMVTVTNVAFLILLSMLIFYIGRLFSNTVNSMKNSLAGLADGSGDLNTRLKVQTEDELGVMTRNFNAFMDRLNEIIRKVKEVAPEVGDAANAMSGSTNHVRSVTENMSTKASEATYAMNEMAKSIEEVSQSASEASGVMQETRDESAESLKIVESTINNSRELNSQILEASERVERLVRDTGDVSTILDVISAIAEQTNLLALNAAIEAARAGEQGRGFAVVADEVRALASRTASATTEIRDVLDRLESAANETVQSMTLAKTQSEQNEQNAEQTGKHISQIKSRVESVSSMGLTIASATEEQTAVVRDTHSSISAMNDTVTEIQQSFAELARLAENLQGAAGHLQDSTSKFRI</sequence>
<feature type="region of interest" description="Disordered" evidence="9">
    <location>
        <begin position="447"/>
        <end position="466"/>
    </location>
</feature>
<reference evidence="15" key="1">
    <citation type="submission" date="2017-01" db="EMBL/GenBank/DDBJ databases">
        <authorList>
            <person name="Varghese N."/>
            <person name="Submissions S."/>
        </authorList>
    </citation>
    <scope>NUCLEOTIDE SEQUENCE [LARGE SCALE GENOMIC DNA]</scope>
    <source>
        <strain evidence="15">DSM 24913</strain>
    </source>
</reference>
<dbReference type="STRING" id="484498.SAMN05421686_10281"/>
<feature type="transmembrane region" description="Helical" evidence="10">
    <location>
        <begin position="185"/>
        <end position="207"/>
    </location>
</feature>
<evidence type="ECO:0000256" key="2">
    <source>
        <dbReference type="ARBA" id="ARBA00022519"/>
    </source>
</evidence>
<dbReference type="SUPFAM" id="SSF58104">
    <property type="entry name" value="Methyl-accepting chemotaxis protein (MCP) signaling domain"/>
    <property type="match status" value="1"/>
</dbReference>
<dbReference type="PANTHER" id="PTHR32089:SF119">
    <property type="entry name" value="METHYL-ACCEPTING CHEMOTAXIS PROTEIN CTPL"/>
    <property type="match status" value="1"/>
</dbReference>
<evidence type="ECO:0000259" key="12">
    <source>
        <dbReference type="PROSITE" id="PS50192"/>
    </source>
</evidence>
<organism evidence="14 15">
    <name type="scientific">Thalassolituus maritimus</name>
    <dbReference type="NCBI Taxonomy" id="484498"/>
    <lineage>
        <taxon>Bacteria</taxon>
        <taxon>Pseudomonadati</taxon>
        <taxon>Pseudomonadota</taxon>
        <taxon>Gammaproteobacteria</taxon>
        <taxon>Oceanospirillales</taxon>
        <taxon>Oceanospirillaceae</taxon>
        <taxon>Thalassolituus</taxon>
    </lineage>
</organism>
<dbReference type="FunFam" id="1.10.287.950:FF:000001">
    <property type="entry name" value="Methyl-accepting chemotaxis sensory transducer"/>
    <property type="match status" value="1"/>
</dbReference>
<dbReference type="PROSITE" id="PS50885">
    <property type="entry name" value="HAMP"/>
    <property type="match status" value="1"/>
</dbReference>
<evidence type="ECO:0000256" key="5">
    <source>
        <dbReference type="ARBA" id="ARBA00023136"/>
    </source>
</evidence>
<dbReference type="GO" id="GO:0005886">
    <property type="term" value="C:plasma membrane"/>
    <property type="evidence" value="ECO:0007669"/>
    <property type="project" value="UniProtKB-SubCell"/>
</dbReference>
<dbReference type="Proteomes" id="UP000185639">
    <property type="component" value="Unassembled WGS sequence"/>
</dbReference>
<dbReference type="GO" id="GO:0007165">
    <property type="term" value="P:signal transduction"/>
    <property type="evidence" value="ECO:0007669"/>
    <property type="project" value="UniProtKB-KW"/>
</dbReference>
<dbReference type="Pfam" id="PF00015">
    <property type="entry name" value="MCPsignal"/>
    <property type="match status" value="1"/>
</dbReference>
<dbReference type="AlphaFoldDB" id="A0A1N7JKM9"/>
<proteinExistence type="inferred from homology"/>
<evidence type="ECO:0000256" key="1">
    <source>
        <dbReference type="ARBA" id="ARBA00004429"/>
    </source>
</evidence>
<keyword evidence="5 10" id="KW-0472">Membrane</keyword>
<keyword evidence="15" id="KW-1185">Reference proteome</keyword>
<evidence type="ECO:0000256" key="8">
    <source>
        <dbReference type="PROSITE-ProRule" id="PRU00284"/>
    </source>
</evidence>
<keyword evidence="4 10" id="KW-1133">Transmembrane helix</keyword>
<feature type="domain" description="Methyl-accepting transducer" evidence="11">
    <location>
        <begin position="267"/>
        <end position="503"/>
    </location>
</feature>
<dbReference type="CDD" id="cd06225">
    <property type="entry name" value="HAMP"/>
    <property type="match status" value="1"/>
</dbReference>
<feature type="domain" description="T-SNARE coiled-coil homology" evidence="12">
    <location>
        <begin position="454"/>
        <end position="516"/>
    </location>
</feature>
<keyword evidence="2" id="KW-1003">Cell membrane</keyword>
<keyword evidence="3 10" id="KW-0812">Transmembrane</keyword>
<comment type="subcellular location">
    <subcellularLocation>
        <location evidence="1">Cell inner membrane</location>
        <topology evidence="1">Multi-pass membrane protein</topology>
    </subcellularLocation>
</comment>
<evidence type="ECO:0000256" key="10">
    <source>
        <dbReference type="SAM" id="Phobius"/>
    </source>
</evidence>
<dbReference type="PANTHER" id="PTHR32089">
    <property type="entry name" value="METHYL-ACCEPTING CHEMOTAXIS PROTEIN MCPB"/>
    <property type="match status" value="1"/>
</dbReference>
<evidence type="ECO:0000313" key="14">
    <source>
        <dbReference type="EMBL" id="SIS49889.1"/>
    </source>
</evidence>
<protein>
    <submittedName>
        <fullName evidence="14">Methyl-accepting chemotaxis sensory transducer</fullName>
    </submittedName>
</protein>
<dbReference type="EMBL" id="FTOH01000002">
    <property type="protein sequence ID" value="SIS49889.1"/>
    <property type="molecule type" value="Genomic_DNA"/>
</dbReference>
<evidence type="ECO:0000259" key="11">
    <source>
        <dbReference type="PROSITE" id="PS50111"/>
    </source>
</evidence>
<dbReference type="InterPro" id="IPR000727">
    <property type="entry name" value="T_SNARE_dom"/>
</dbReference>
<gene>
    <name evidence="14" type="ORF">SAMN05421686_10281</name>
</gene>
<dbReference type="CDD" id="cd11386">
    <property type="entry name" value="MCP_signal"/>
    <property type="match status" value="1"/>
</dbReference>
<dbReference type="PROSITE" id="PS50111">
    <property type="entry name" value="CHEMOTAXIS_TRANSDUC_2"/>
    <property type="match status" value="1"/>
</dbReference>
<feature type="domain" description="HAMP" evidence="13">
    <location>
        <begin position="208"/>
        <end position="262"/>
    </location>
</feature>
<dbReference type="PRINTS" id="PR00260">
    <property type="entry name" value="CHEMTRNSDUCR"/>
</dbReference>
<feature type="transmembrane region" description="Helical" evidence="10">
    <location>
        <begin position="13"/>
        <end position="32"/>
    </location>
</feature>
<accession>A0A1N7JKM9</accession>
<dbReference type="InterPro" id="IPR004090">
    <property type="entry name" value="Chemotax_Me-accpt_rcpt"/>
</dbReference>
<dbReference type="Pfam" id="PF00672">
    <property type="entry name" value="HAMP"/>
    <property type="match status" value="1"/>
</dbReference>
<evidence type="ECO:0000256" key="4">
    <source>
        <dbReference type="ARBA" id="ARBA00022989"/>
    </source>
</evidence>
<dbReference type="InterPro" id="IPR003660">
    <property type="entry name" value="HAMP_dom"/>
</dbReference>
<evidence type="ECO:0000256" key="3">
    <source>
        <dbReference type="ARBA" id="ARBA00022692"/>
    </source>
</evidence>